<accession>A0A915K215</accession>
<proteinExistence type="predicted"/>
<evidence type="ECO:0000313" key="2">
    <source>
        <dbReference type="WBParaSite" id="nRc.2.0.1.t32848-RA"/>
    </source>
</evidence>
<organism evidence="1 2">
    <name type="scientific">Romanomermis culicivorax</name>
    <name type="common">Nematode worm</name>
    <dbReference type="NCBI Taxonomy" id="13658"/>
    <lineage>
        <taxon>Eukaryota</taxon>
        <taxon>Metazoa</taxon>
        <taxon>Ecdysozoa</taxon>
        <taxon>Nematoda</taxon>
        <taxon>Enoplea</taxon>
        <taxon>Dorylaimia</taxon>
        <taxon>Mermithida</taxon>
        <taxon>Mermithoidea</taxon>
        <taxon>Mermithidae</taxon>
        <taxon>Romanomermis</taxon>
    </lineage>
</organism>
<name>A0A915K215_ROMCU</name>
<dbReference type="Proteomes" id="UP000887565">
    <property type="component" value="Unplaced"/>
</dbReference>
<protein>
    <submittedName>
        <fullName evidence="2">Uncharacterized protein</fullName>
    </submittedName>
</protein>
<dbReference type="AlphaFoldDB" id="A0A915K215"/>
<dbReference type="WBParaSite" id="nRc.2.0.1.t32848-RA">
    <property type="protein sequence ID" value="nRc.2.0.1.t32848-RA"/>
    <property type="gene ID" value="nRc.2.0.1.g32848"/>
</dbReference>
<reference evidence="2" key="1">
    <citation type="submission" date="2022-11" db="UniProtKB">
        <authorList>
            <consortium name="WormBaseParasite"/>
        </authorList>
    </citation>
    <scope>IDENTIFICATION</scope>
</reference>
<evidence type="ECO:0000313" key="1">
    <source>
        <dbReference type="Proteomes" id="UP000887565"/>
    </source>
</evidence>
<keyword evidence="1" id="KW-1185">Reference proteome</keyword>
<sequence length="104" mass="12363">MGINGYRTNMLPKNDELANNRANKYPLRRRIIGQSSSLQIYETDYIQVLLKNDRRCENQKNRFNSIRNLDSKSCPTYFSANHVNEIRKNCARKWFTTPQKEMEC</sequence>